<dbReference type="SUPFAM" id="SSF46934">
    <property type="entry name" value="UBA-like"/>
    <property type="match status" value="1"/>
</dbReference>
<dbReference type="InterPro" id="IPR000182">
    <property type="entry name" value="GNAT_dom"/>
</dbReference>
<feature type="compositionally biased region" description="Basic and acidic residues" evidence="1">
    <location>
        <begin position="191"/>
        <end position="206"/>
    </location>
</feature>
<dbReference type="AlphaFoldDB" id="A0A5M9MZC8"/>
<feature type="compositionally biased region" description="Polar residues" evidence="1">
    <location>
        <begin position="358"/>
        <end position="367"/>
    </location>
</feature>
<dbReference type="PROSITE" id="PS51186">
    <property type="entry name" value="GNAT"/>
    <property type="match status" value="1"/>
</dbReference>
<dbReference type="FunFam" id="1.10.8.10:FF:000064">
    <property type="entry name" value="Similar to CUE domain-containing protein"/>
    <property type="match status" value="1"/>
</dbReference>
<name>A0A5M9MZC8_9EURO</name>
<evidence type="ECO:0000313" key="4">
    <source>
        <dbReference type="EMBL" id="KAA8652208.1"/>
    </source>
</evidence>
<feature type="domain" description="CUE" evidence="2">
    <location>
        <begin position="94"/>
        <end position="138"/>
    </location>
</feature>
<dbReference type="GO" id="GO:0043130">
    <property type="term" value="F:ubiquitin binding"/>
    <property type="evidence" value="ECO:0007669"/>
    <property type="project" value="InterPro"/>
</dbReference>
<dbReference type="Pfam" id="PF00583">
    <property type="entry name" value="Acetyltransf_1"/>
    <property type="match status" value="1"/>
</dbReference>
<dbReference type="GO" id="GO:0006511">
    <property type="term" value="P:ubiquitin-dependent protein catabolic process"/>
    <property type="evidence" value="ECO:0007669"/>
    <property type="project" value="TreeGrafter"/>
</dbReference>
<dbReference type="Gene3D" id="1.10.8.10">
    <property type="entry name" value="DNA helicase RuvA subunit, C-terminal domain"/>
    <property type="match status" value="1"/>
</dbReference>
<evidence type="ECO:0000256" key="1">
    <source>
        <dbReference type="SAM" id="MobiDB-lite"/>
    </source>
</evidence>
<feature type="region of interest" description="Disordered" evidence="1">
    <location>
        <begin position="168"/>
        <end position="209"/>
    </location>
</feature>
<dbReference type="VEuPathDB" id="FungiDB:EYZ11_010767"/>
<dbReference type="InterPro" id="IPR041807">
    <property type="entry name" value="Cue5/Don1_CUE"/>
</dbReference>
<feature type="region of interest" description="Disordered" evidence="1">
    <location>
        <begin position="240"/>
        <end position="419"/>
    </location>
</feature>
<feature type="compositionally biased region" description="Basic and acidic residues" evidence="1">
    <location>
        <begin position="255"/>
        <end position="281"/>
    </location>
</feature>
<dbReference type="VEuPathDB" id="FungiDB:EYZ11_010764"/>
<dbReference type="GO" id="GO:0016747">
    <property type="term" value="F:acyltransferase activity, transferring groups other than amino-acyl groups"/>
    <property type="evidence" value="ECO:0007669"/>
    <property type="project" value="InterPro"/>
</dbReference>
<organism evidence="4 5">
    <name type="scientific">Aspergillus tanneri</name>
    <dbReference type="NCBI Taxonomy" id="1220188"/>
    <lineage>
        <taxon>Eukaryota</taxon>
        <taxon>Fungi</taxon>
        <taxon>Dikarya</taxon>
        <taxon>Ascomycota</taxon>
        <taxon>Pezizomycotina</taxon>
        <taxon>Eurotiomycetes</taxon>
        <taxon>Eurotiomycetidae</taxon>
        <taxon>Eurotiales</taxon>
        <taxon>Aspergillaceae</taxon>
        <taxon>Aspergillus</taxon>
        <taxon>Aspergillus subgen. Circumdati</taxon>
    </lineage>
</organism>
<dbReference type="Pfam" id="PF02845">
    <property type="entry name" value="CUE"/>
    <property type="match status" value="1"/>
</dbReference>
<dbReference type="OrthoDB" id="9942608at2759"/>
<dbReference type="SUPFAM" id="SSF55729">
    <property type="entry name" value="Acyl-CoA N-acyltransferases (Nat)"/>
    <property type="match status" value="1"/>
</dbReference>
<evidence type="ECO:0000313" key="5">
    <source>
        <dbReference type="Proteomes" id="UP000324241"/>
    </source>
</evidence>
<dbReference type="CDD" id="cd04301">
    <property type="entry name" value="NAT_SF"/>
    <property type="match status" value="1"/>
</dbReference>
<dbReference type="InterPro" id="IPR016181">
    <property type="entry name" value="Acyl_CoA_acyltransferase"/>
</dbReference>
<comment type="caution">
    <text evidence="4">The sequence shown here is derived from an EMBL/GenBank/DDBJ whole genome shotgun (WGS) entry which is preliminary data.</text>
</comment>
<feature type="domain" description="N-acetyltransferase" evidence="3">
    <location>
        <begin position="420"/>
        <end position="568"/>
    </location>
</feature>
<feature type="compositionally biased region" description="Polar residues" evidence="1">
    <location>
        <begin position="309"/>
        <end position="321"/>
    </location>
</feature>
<dbReference type="EMBL" id="QUQM01000002">
    <property type="protein sequence ID" value="KAA8652208.1"/>
    <property type="molecule type" value="Genomic_DNA"/>
</dbReference>
<dbReference type="InterPro" id="IPR009060">
    <property type="entry name" value="UBA-like_sf"/>
</dbReference>
<evidence type="ECO:0000259" key="2">
    <source>
        <dbReference type="PROSITE" id="PS51140"/>
    </source>
</evidence>
<reference evidence="4 5" key="1">
    <citation type="submission" date="2019-08" db="EMBL/GenBank/DDBJ databases">
        <title>The genome sequence of a newly discovered highly antifungal drug resistant Aspergillus species, Aspergillus tanneri NIH 1004.</title>
        <authorList>
            <person name="Mounaud S."/>
            <person name="Singh I."/>
            <person name="Joardar V."/>
            <person name="Pakala S."/>
            <person name="Pakala S."/>
            <person name="Venepally P."/>
            <person name="Chung J.K."/>
            <person name="Losada L."/>
            <person name="Nierman W.C."/>
        </authorList>
    </citation>
    <scope>NUCLEOTIDE SEQUENCE [LARGE SCALE GENOMIC DNA]</scope>
    <source>
        <strain evidence="4 5">NIH1004</strain>
    </source>
</reference>
<dbReference type="Proteomes" id="UP000324241">
    <property type="component" value="Unassembled WGS sequence"/>
</dbReference>
<dbReference type="RefSeq" id="XP_033431569.1">
    <property type="nucleotide sequence ID" value="XM_033565812.1"/>
</dbReference>
<dbReference type="Gene3D" id="3.40.630.30">
    <property type="match status" value="1"/>
</dbReference>
<dbReference type="PANTHER" id="PTHR16461:SF5">
    <property type="entry name" value="TOLL-INTERACTING PROTEIN"/>
    <property type="match status" value="1"/>
</dbReference>
<feature type="compositionally biased region" description="Basic and acidic residues" evidence="1">
    <location>
        <begin position="386"/>
        <end position="401"/>
    </location>
</feature>
<dbReference type="PANTHER" id="PTHR16461">
    <property type="entry name" value="TOLL-INTERACTING PROTEIN"/>
    <property type="match status" value="1"/>
</dbReference>
<accession>A0A5M9MZC8</accession>
<dbReference type="SMART" id="SM00546">
    <property type="entry name" value="CUE"/>
    <property type="match status" value="1"/>
</dbReference>
<dbReference type="InterPro" id="IPR003892">
    <property type="entry name" value="CUE"/>
</dbReference>
<sequence>MITVLRKQLQKLCKLTVVSVPVPVPMPELILTCKATIKPPAGPTSIKPESPTTARPLDFDDEPQETGVASAPPSATAQPDATETAPPKPPRPLSPQQQAENTLKEAFPTVEVSVVKAVLVASNWDVERAFHALLGMTDPNAEEAAAPPKPPRPTAAQRQLEADELYARQLAEHYNRRSPPQSRWEGGPPYERSRRDSEQSDEREYSFFDDDLPVIRENIRKGFLDTQTKVSSWFQNVKKRLDGEEEDGGPSSQGYRDEGYSRPRRSGDLGHRSGDRERYDADPQVLSDDFSALELRDTEAPPAQPPRQLANSNLYKSSSPSPDRRKVSFQDGLPTEIGNLYDASEPAKRTPSVGGKTSKWQPLSTVEPSPVADNDPFSLGDSEDERDTKAKDQQTADEARKATTGFGSSSKDSNKTEDAGKADQAFEILAHISRVEKKSFPANEAFSFVEDLWRKKPNTRVLYATSLTPGATQPLVAYAVYVRQKGVALLHKVCVIESHRRQGVGLQMMNYIRCRLQREGCQYIQLWVDKARSPARSLYLRSGFEEREEIPDYYAPGRTGIRMILDLEYGV</sequence>
<dbReference type="CDD" id="cd14372">
    <property type="entry name" value="CUE_Cue5p_like"/>
    <property type="match status" value="1"/>
</dbReference>
<evidence type="ECO:0000259" key="3">
    <source>
        <dbReference type="PROSITE" id="PS51186"/>
    </source>
</evidence>
<dbReference type="GeneID" id="54323814"/>
<protein>
    <submittedName>
        <fullName evidence="4">Ubiquitin-binding protein cue5</fullName>
    </submittedName>
</protein>
<feature type="region of interest" description="Disordered" evidence="1">
    <location>
        <begin position="37"/>
        <end position="99"/>
    </location>
</feature>
<dbReference type="PROSITE" id="PS51140">
    <property type="entry name" value="CUE"/>
    <property type="match status" value="1"/>
</dbReference>
<dbReference type="GO" id="GO:0031624">
    <property type="term" value="F:ubiquitin conjugating enzyme binding"/>
    <property type="evidence" value="ECO:0007669"/>
    <property type="project" value="TreeGrafter"/>
</dbReference>
<dbReference type="GO" id="GO:0005737">
    <property type="term" value="C:cytoplasm"/>
    <property type="evidence" value="ECO:0007669"/>
    <property type="project" value="TreeGrafter"/>
</dbReference>
<gene>
    <name evidence="4" type="primary">CUE5</name>
    <name evidence="4" type="ORF">ATNIH1004_001112</name>
</gene>
<proteinExistence type="predicted"/>